<evidence type="ECO:0000313" key="11">
    <source>
        <dbReference type="Proteomes" id="UP000190837"/>
    </source>
</evidence>
<dbReference type="InterPro" id="IPR016098">
    <property type="entry name" value="CAP/MinC_C"/>
</dbReference>
<evidence type="ECO:0000313" key="10">
    <source>
        <dbReference type="EMBL" id="SAM57453.1"/>
    </source>
</evidence>
<evidence type="ECO:0000259" key="8">
    <source>
        <dbReference type="Pfam" id="PF03775"/>
    </source>
</evidence>
<feature type="domain" description="Septum formation inhibitor MinC C-terminal" evidence="8">
    <location>
        <begin position="138"/>
        <end position="233"/>
    </location>
</feature>
<keyword evidence="3 6" id="KW-0717">Septation</keyword>
<dbReference type="RefSeq" id="WP_079539105.1">
    <property type="nucleotide sequence ID" value="NZ_FKLO01000016.1"/>
</dbReference>
<keyword evidence="4 6" id="KW-0131">Cell cycle</keyword>
<keyword evidence="2 6" id="KW-0132">Cell division</keyword>
<dbReference type="HAMAP" id="MF_00267">
    <property type="entry name" value="MinC"/>
    <property type="match status" value="1"/>
</dbReference>
<dbReference type="NCBIfam" id="TIGR01222">
    <property type="entry name" value="minC"/>
    <property type="match status" value="1"/>
</dbReference>
<dbReference type="PANTHER" id="PTHR34108:SF1">
    <property type="entry name" value="SEPTUM SITE-DETERMINING PROTEIN MINC"/>
    <property type="match status" value="1"/>
</dbReference>
<dbReference type="GO" id="GO:0000917">
    <property type="term" value="P:division septum assembly"/>
    <property type="evidence" value="ECO:0007669"/>
    <property type="project" value="UniProtKB-KW"/>
</dbReference>
<protein>
    <recommendedName>
        <fullName evidence="6">Probable septum site-determining protein MinC</fullName>
    </recommendedName>
</protein>
<dbReference type="InterPro" id="IPR013033">
    <property type="entry name" value="MinC"/>
</dbReference>
<dbReference type="Proteomes" id="UP000190837">
    <property type="component" value="Unassembled WGS sequence"/>
</dbReference>
<evidence type="ECO:0000256" key="4">
    <source>
        <dbReference type="ARBA" id="ARBA00023306"/>
    </source>
</evidence>
<comment type="subunit">
    <text evidence="6">Interacts with MinD and FtsZ.</text>
</comment>
<sequence>MSDPLPFKGRSVSVTTVLLQDTDTAQIDESLSAKIAQVPPDFFTTQPLVADFSALEGFKPDAKWLKTLKRIFERHKLGLVGVCGAPVEHSALVAAGLAEVTISTDSKTKTVAAEKSEAAPPPPPPAAPAIKAAPTKLIRHNIRSGQRIMAKGGDLVVIGTVSPGAEIYADGNITVYGALRGRAFAGGQDNIAAHIYCYELDAELVSIAGFYQDKEQLQTSPVRKNAFISLNPDESMQIVTV</sequence>
<gene>
    <name evidence="6" type="primary">minC</name>
    <name evidence="10" type="ORF">CHUV0807_0292</name>
</gene>
<dbReference type="Pfam" id="PF05209">
    <property type="entry name" value="MinC_N"/>
    <property type="match status" value="1"/>
</dbReference>
<dbReference type="EMBL" id="FKLO01000016">
    <property type="protein sequence ID" value="SAM57453.1"/>
    <property type="molecule type" value="Genomic_DNA"/>
</dbReference>
<evidence type="ECO:0000256" key="6">
    <source>
        <dbReference type="HAMAP-Rule" id="MF_00267"/>
    </source>
</evidence>
<organism evidence="10 11">
    <name type="scientific">Cardiobacterium hominis</name>
    <dbReference type="NCBI Taxonomy" id="2718"/>
    <lineage>
        <taxon>Bacteria</taxon>
        <taxon>Pseudomonadati</taxon>
        <taxon>Pseudomonadota</taxon>
        <taxon>Gammaproteobacteria</taxon>
        <taxon>Cardiobacteriales</taxon>
        <taxon>Cardiobacteriaceae</taxon>
        <taxon>Cardiobacterium</taxon>
    </lineage>
</organism>
<evidence type="ECO:0000256" key="3">
    <source>
        <dbReference type="ARBA" id="ARBA00023210"/>
    </source>
</evidence>
<dbReference type="GO" id="GO:0051302">
    <property type="term" value="P:regulation of cell division"/>
    <property type="evidence" value="ECO:0007669"/>
    <property type="project" value="InterPro"/>
</dbReference>
<evidence type="ECO:0000256" key="1">
    <source>
        <dbReference type="ARBA" id="ARBA00006291"/>
    </source>
</evidence>
<proteinExistence type="inferred from homology"/>
<dbReference type="InterPro" id="IPR005526">
    <property type="entry name" value="Septum_form_inhib_MinC_C"/>
</dbReference>
<dbReference type="GO" id="GO:1901891">
    <property type="term" value="P:regulation of cell septum assembly"/>
    <property type="evidence" value="ECO:0007669"/>
    <property type="project" value="InterPro"/>
</dbReference>
<evidence type="ECO:0000256" key="2">
    <source>
        <dbReference type="ARBA" id="ARBA00022618"/>
    </source>
</evidence>
<comment type="similarity">
    <text evidence="1 6">Belongs to the MinC family.</text>
</comment>
<evidence type="ECO:0000256" key="5">
    <source>
        <dbReference type="ARBA" id="ARBA00025606"/>
    </source>
</evidence>
<dbReference type="SUPFAM" id="SSF63848">
    <property type="entry name" value="Cell-division inhibitor MinC, C-terminal domain"/>
    <property type="match status" value="1"/>
</dbReference>
<dbReference type="InterPro" id="IPR036145">
    <property type="entry name" value="MinC_C_sf"/>
</dbReference>
<comment type="function">
    <text evidence="5 6">Cell division inhibitor that blocks the formation of polar Z ring septums. Rapidly oscillates between the poles of the cell to destabilize FtsZ filaments that have formed before they mature into polar Z rings. Prevents FtsZ polymerization.</text>
</comment>
<dbReference type="Gene3D" id="2.160.20.70">
    <property type="match status" value="1"/>
</dbReference>
<name>A0A1C3H276_9GAMM</name>
<reference evidence="11" key="1">
    <citation type="submission" date="2016-04" db="EMBL/GenBank/DDBJ databases">
        <authorList>
            <person name="Tagini F."/>
        </authorList>
    </citation>
    <scope>NUCLEOTIDE SEQUENCE [LARGE SCALE GENOMIC DNA]</scope>
    <source>
        <strain evidence="11">CHUV0807</strain>
    </source>
</reference>
<accession>A0A1C3H276</accession>
<dbReference type="Gene3D" id="3.30.70.260">
    <property type="match status" value="1"/>
</dbReference>
<dbReference type="InterPro" id="IPR007874">
    <property type="entry name" value="MinC_N"/>
</dbReference>
<feature type="region of interest" description="Disordered" evidence="7">
    <location>
        <begin position="109"/>
        <end position="130"/>
    </location>
</feature>
<dbReference type="Pfam" id="PF03775">
    <property type="entry name" value="MinC_C"/>
    <property type="match status" value="1"/>
</dbReference>
<dbReference type="PANTHER" id="PTHR34108">
    <property type="entry name" value="SEPTUM SITE-DETERMINING PROTEIN MINC"/>
    <property type="match status" value="1"/>
</dbReference>
<feature type="domain" description="Septum formation inhibitor MinC N-terminal" evidence="9">
    <location>
        <begin position="7"/>
        <end position="77"/>
    </location>
</feature>
<dbReference type="AlphaFoldDB" id="A0A1C3H276"/>
<evidence type="ECO:0000259" key="9">
    <source>
        <dbReference type="Pfam" id="PF05209"/>
    </source>
</evidence>
<dbReference type="GO" id="GO:0000902">
    <property type="term" value="P:cell morphogenesis"/>
    <property type="evidence" value="ECO:0007669"/>
    <property type="project" value="InterPro"/>
</dbReference>
<evidence type="ECO:0000256" key="7">
    <source>
        <dbReference type="SAM" id="MobiDB-lite"/>
    </source>
</evidence>